<dbReference type="Proteomes" id="UP000037696">
    <property type="component" value="Unassembled WGS sequence"/>
</dbReference>
<dbReference type="AlphaFoldDB" id="A0A0M9WAU9"/>
<gene>
    <name evidence="1" type="ORF">ACN38_g11409</name>
</gene>
<accession>A0A0M9WAU9</accession>
<proteinExistence type="predicted"/>
<protein>
    <submittedName>
        <fullName evidence="1">Uncharacterized protein</fullName>
    </submittedName>
</protein>
<name>A0A0M9WAU9_9EURO</name>
<organism evidence="1 2">
    <name type="scientific">Penicillium nordicum</name>
    <dbReference type="NCBI Taxonomy" id="229535"/>
    <lineage>
        <taxon>Eukaryota</taxon>
        <taxon>Fungi</taxon>
        <taxon>Dikarya</taxon>
        <taxon>Ascomycota</taxon>
        <taxon>Pezizomycotina</taxon>
        <taxon>Eurotiomycetes</taxon>
        <taxon>Eurotiomycetidae</taxon>
        <taxon>Eurotiales</taxon>
        <taxon>Aspergillaceae</taxon>
        <taxon>Penicillium</taxon>
    </lineage>
</organism>
<evidence type="ECO:0000313" key="2">
    <source>
        <dbReference type="Proteomes" id="UP000037696"/>
    </source>
</evidence>
<comment type="caution">
    <text evidence="1">The sequence shown here is derived from an EMBL/GenBank/DDBJ whole genome shotgun (WGS) entry which is preliminary data.</text>
</comment>
<evidence type="ECO:0000313" key="1">
    <source>
        <dbReference type="EMBL" id="KOS37773.1"/>
    </source>
</evidence>
<dbReference type="EMBL" id="LHQQ01000295">
    <property type="protein sequence ID" value="KOS37773.1"/>
    <property type="molecule type" value="Genomic_DNA"/>
</dbReference>
<reference evidence="1 2" key="1">
    <citation type="submission" date="2015-08" db="EMBL/GenBank/DDBJ databases">
        <title>Genome sequencing of Penicillium nordicum.</title>
        <authorList>
            <person name="Nguyen H.D."/>
            <person name="Seifert K.A."/>
        </authorList>
    </citation>
    <scope>NUCLEOTIDE SEQUENCE [LARGE SCALE GENOMIC DNA]</scope>
    <source>
        <strain evidence="1 2">DAOMC 185683</strain>
    </source>
</reference>
<keyword evidence="2" id="KW-1185">Reference proteome</keyword>
<sequence>MVSIGYINPCIIVLPINNSSSAFSPIVVFTTTGYEPGEYYDWGKAEEELLIGKTNNAGVYIPLETI</sequence>